<dbReference type="STRING" id="335543.Sfum_0435"/>
<evidence type="ECO:0000313" key="1">
    <source>
        <dbReference type="EMBL" id="ABK16135.1"/>
    </source>
</evidence>
<dbReference type="SUPFAM" id="SSF47598">
    <property type="entry name" value="Ribbon-helix-helix"/>
    <property type="match status" value="1"/>
</dbReference>
<evidence type="ECO:0000313" key="2">
    <source>
        <dbReference type="Proteomes" id="UP000001784"/>
    </source>
</evidence>
<dbReference type="InterPro" id="IPR008651">
    <property type="entry name" value="Uncharacterised_HicB"/>
</dbReference>
<dbReference type="KEGG" id="sfu:Sfum_0435"/>
<dbReference type="Pfam" id="PF05534">
    <property type="entry name" value="HicB"/>
    <property type="match status" value="1"/>
</dbReference>
<organism evidence="1 2">
    <name type="scientific">Syntrophobacter fumaroxidans (strain DSM 10017 / MPOB)</name>
    <dbReference type="NCBI Taxonomy" id="335543"/>
    <lineage>
        <taxon>Bacteria</taxon>
        <taxon>Pseudomonadati</taxon>
        <taxon>Thermodesulfobacteriota</taxon>
        <taxon>Syntrophobacteria</taxon>
        <taxon>Syntrophobacterales</taxon>
        <taxon>Syntrophobacteraceae</taxon>
        <taxon>Syntrophobacter</taxon>
    </lineage>
</organism>
<dbReference type="HOGENOM" id="CLU_134927_1_1_7"/>
<dbReference type="RefSeq" id="WP_011697308.1">
    <property type="nucleotide sequence ID" value="NC_008554.1"/>
</dbReference>
<dbReference type="EMBL" id="CP000478">
    <property type="protein sequence ID" value="ABK16135.1"/>
    <property type="molecule type" value="Genomic_DNA"/>
</dbReference>
<gene>
    <name evidence="1" type="ordered locus">Sfum_0435</name>
</gene>
<dbReference type="SUPFAM" id="SSF143100">
    <property type="entry name" value="TTHA1013/TTHA0281-like"/>
    <property type="match status" value="1"/>
</dbReference>
<proteinExistence type="predicted"/>
<dbReference type="eggNOG" id="COG4226">
    <property type="taxonomic scope" value="Bacteria"/>
</dbReference>
<protein>
    <submittedName>
        <fullName evidence="1">HicB family protein</fullName>
    </submittedName>
</protein>
<name>A0LFD3_SYNFM</name>
<dbReference type="InterPro" id="IPR010985">
    <property type="entry name" value="Ribbon_hlx_hlx"/>
</dbReference>
<dbReference type="InParanoid" id="A0LFD3"/>
<keyword evidence="2" id="KW-1185">Reference proteome</keyword>
<dbReference type="GO" id="GO:0006355">
    <property type="term" value="P:regulation of DNA-templated transcription"/>
    <property type="evidence" value="ECO:0007669"/>
    <property type="project" value="InterPro"/>
</dbReference>
<dbReference type="Proteomes" id="UP000001784">
    <property type="component" value="Chromosome"/>
</dbReference>
<dbReference type="AlphaFoldDB" id="A0LFD3"/>
<sequence>MITMRYGKYIASVEFDQQAGILYGEVTNLNDVVTFQGRSVSELEQALKESIESYLNACARFGKEPERPYTGVFQVRIRPEVHRWAVMAAQSEGKSLNKWVSEKLEEALKGEHRIANDQPVR</sequence>
<reference evidence="1 2" key="1">
    <citation type="submission" date="2006-10" db="EMBL/GenBank/DDBJ databases">
        <title>Complete sequence of Syntrophobacter fumaroxidans MPOB.</title>
        <authorList>
            <consortium name="US DOE Joint Genome Institute"/>
            <person name="Copeland A."/>
            <person name="Lucas S."/>
            <person name="Lapidus A."/>
            <person name="Barry K."/>
            <person name="Detter J.C."/>
            <person name="Glavina del Rio T."/>
            <person name="Hammon N."/>
            <person name="Israni S."/>
            <person name="Pitluck S."/>
            <person name="Goltsman E.G."/>
            <person name="Martinez M."/>
            <person name="Schmutz J."/>
            <person name="Larimer F."/>
            <person name="Land M."/>
            <person name="Hauser L."/>
            <person name="Kyrpides N."/>
            <person name="Kim E."/>
            <person name="Boone D.R."/>
            <person name="Brockman F."/>
            <person name="Culley D."/>
            <person name="Ferry J."/>
            <person name="Gunsalus R."/>
            <person name="McInerney M.J."/>
            <person name="Morrison M."/>
            <person name="Plugge C."/>
            <person name="Rohlin L."/>
            <person name="Scholten J."/>
            <person name="Sieber J."/>
            <person name="Stams A.J.M."/>
            <person name="Worm P."/>
            <person name="Henstra A.M."/>
            <person name="Richardson P."/>
        </authorList>
    </citation>
    <scope>NUCLEOTIDE SEQUENCE [LARGE SCALE GENOMIC DNA]</scope>
    <source>
        <strain evidence="2">DSM 10017 / MPOB</strain>
    </source>
</reference>
<accession>A0LFD3</accession>
<dbReference type="InterPro" id="IPR035069">
    <property type="entry name" value="TTHA1013/TTHA0281-like"/>
</dbReference>